<evidence type="ECO:0000313" key="4">
    <source>
        <dbReference type="EMBL" id="KIO03430.1"/>
    </source>
</evidence>
<dbReference type="HOGENOM" id="CLU_090376_1_0_1"/>
<dbReference type="STRING" id="870435.A0A0C3NRE6"/>
<evidence type="ECO:0000256" key="1">
    <source>
        <dbReference type="ARBA" id="ARBA00022737"/>
    </source>
</evidence>
<dbReference type="OrthoDB" id="433738at2759"/>
<evidence type="ECO:0000313" key="5">
    <source>
        <dbReference type="Proteomes" id="UP000054217"/>
    </source>
</evidence>
<accession>A0A0C3NRE6</accession>
<gene>
    <name evidence="4" type="ORF">M404DRAFT_620026</name>
</gene>
<dbReference type="PANTHER" id="PTHR22904:SF523">
    <property type="entry name" value="STRESS-INDUCED-PHOSPHOPROTEIN 1"/>
    <property type="match status" value="1"/>
</dbReference>
<dbReference type="FunCoup" id="A0A0C3NRE6">
    <property type="interactions" value="183"/>
</dbReference>
<dbReference type="Proteomes" id="UP000054217">
    <property type="component" value="Unassembled WGS sequence"/>
</dbReference>
<dbReference type="AlphaFoldDB" id="A0A0C3NRE6"/>
<keyword evidence="1" id="KW-0677">Repeat</keyword>
<proteinExistence type="predicted"/>
<organism evidence="4 5">
    <name type="scientific">Pisolithus tinctorius Marx 270</name>
    <dbReference type="NCBI Taxonomy" id="870435"/>
    <lineage>
        <taxon>Eukaryota</taxon>
        <taxon>Fungi</taxon>
        <taxon>Dikarya</taxon>
        <taxon>Basidiomycota</taxon>
        <taxon>Agaricomycotina</taxon>
        <taxon>Agaricomycetes</taxon>
        <taxon>Agaricomycetidae</taxon>
        <taxon>Boletales</taxon>
        <taxon>Sclerodermatineae</taxon>
        <taxon>Pisolithaceae</taxon>
        <taxon>Pisolithus</taxon>
    </lineage>
</organism>
<dbReference type="InParanoid" id="A0A0C3NRE6"/>
<sequence>MAQPVQGQPNVQRPMLAPQTDPVMQARIEADFKPVYLAVGGPGHAFAFCQPHKVEKCDMCKLDFTALNRISKIFITNPNLRCPPPPTVLQQKLSQAVTNTKEEGNTLYKHNKHREALAKYNMAANIAVQRPPWESSALFREELSTVISNRSAALFELGDYLGALVDAETVVSIRRNWPKGHFRKAKALVGLRRLPEAEQSVSLGLQFEPNNTLQGGASKTHANTEGE</sequence>
<dbReference type="EMBL" id="KN831976">
    <property type="protein sequence ID" value="KIO03430.1"/>
    <property type="molecule type" value="Genomic_DNA"/>
</dbReference>
<keyword evidence="5" id="KW-1185">Reference proteome</keyword>
<feature type="region of interest" description="Disordered" evidence="3">
    <location>
        <begin position="208"/>
        <end position="227"/>
    </location>
</feature>
<reference evidence="5" key="2">
    <citation type="submission" date="2015-01" db="EMBL/GenBank/DDBJ databases">
        <title>Evolutionary Origins and Diversification of the Mycorrhizal Mutualists.</title>
        <authorList>
            <consortium name="DOE Joint Genome Institute"/>
            <consortium name="Mycorrhizal Genomics Consortium"/>
            <person name="Kohler A."/>
            <person name="Kuo A."/>
            <person name="Nagy L.G."/>
            <person name="Floudas D."/>
            <person name="Copeland A."/>
            <person name="Barry K.W."/>
            <person name="Cichocki N."/>
            <person name="Veneault-Fourrey C."/>
            <person name="LaButti K."/>
            <person name="Lindquist E.A."/>
            <person name="Lipzen A."/>
            <person name="Lundell T."/>
            <person name="Morin E."/>
            <person name="Murat C."/>
            <person name="Riley R."/>
            <person name="Ohm R."/>
            <person name="Sun H."/>
            <person name="Tunlid A."/>
            <person name="Henrissat B."/>
            <person name="Grigoriev I.V."/>
            <person name="Hibbett D.S."/>
            <person name="Martin F."/>
        </authorList>
    </citation>
    <scope>NUCLEOTIDE SEQUENCE [LARGE SCALE GENOMIC DNA]</scope>
    <source>
        <strain evidence="5">Marx 270</strain>
    </source>
</reference>
<dbReference type="Gene3D" id="1.25.40.10">
    <property type="entry name" value="Tetratricopeptide repeat domain"/>
    <property type="match status" value="1"/>
</dbReference>
<dbReference type="SUPFAM" id="SSF48452">
    <property type="entry name" value="TPR-like"/>
    <property type="match status" value="1"/>
</dbReference>
<evidence type="ECO:0000256" key="2">
    <source>
        <dbReference type="ARBA" id="ARBA00022803"/>
    </source>
</evidence>
<protein>
    <recommendedName>
        <fullName evidence="6">Translocation protein sec72</fullName>
    </recommendedName>
</protein>
<name>A0A0C3NRE6_PISTI</name>
<dbReference type="GO" id="GO:0051879">
    <property type="term" value="F:Hsp90 protein binding"/>
    <property type="evidence" value="ECO:0007669"/>
    <property type="project" value="TreeGrafter"/>
</dbReference>
<keyword evidence="2" id="KW-0802">TPR repeat</keyword>
<evidence type="ECO:0008006" key="6">
    <source>
        <dbReference type="Google" id="ProtNLM"/>
    </source>
</evidence>
<evidence type="ECO:0000256" key="3">
    <source>
        <dbReference type="SAM" id="MobiDB-lite"/>
    </source>
</evidence>
<feature type="compositionally biased region" description="Polar residues" evidence="3">
    <location>
        <begin position="208"/>
        <end position="221"/>
    </location>
</feature>
<reference evidence="4 5" key="1">
    <citation type="submission" date="2014-04" db="EMBL/GenBank/DDBJ databases">
        <authorList>
            <consortium name="DOE Joint Genome Institute"/>
            <person name="Kuo A."/>
            <person name="Kohler A."/>
            <person name="Costa M.D."/>
            <person name="Nagy L.G."/>
            <person name="Floudas D."/>
            <person name="Copeland A."/>
            <person name="Barry K.W."/>
            <person name="Cichocki N."/>
            <person name="Veneault-Fourrey C."/>
            <person name="LaButti K."/>
            <person name="Lindquist E.A."/>
            <person name="Lipzen A."/>
            <person name="Lundell T."/>
            <person name="Morin E."/>
            <person name="Murat C."/>
            <person name="Sun H."/>
            <person name="Tunlid A."/>
            <person name="Henrissat B."/>
            <person name="Grigoriev I.V."/>
            <person name="Hibbett D.S."/>
            <person name="Martin F."/>
            <person name="Nordberg H.P."/>
            <person name="Cantor M.N."/>
            <person name="Hua S.X."/>
        </authorList>
    </citation>
    <scope>NUCLEOTIDE SEQUENCE [LARGE SCALE GENOMIC DNA]</scope>
    <source>
        <strain evidence="4 5">Marx 270</strain>
    </source>
</reference>
<dbReference type="PANTHER" id="PTHR22904">
    <property type="entry name" value="TPR REPEAT CONTAINING PROTEIN"/>
    <property type="match status" value="1"/>
</dbReference>
<dbReference type="InterPro" id="IPR011990">
    <property type="entry name" value="TPR-like_helical_dom_sf"/>
</dbReference>